<feature type="domain" description="Aldehyde dehydrogenase" evidence="2">
    <location>
        <begin position="23"/>
        <end position="459"/>
    </location>
</feature>
<dbReference type="Proteomes" id="UP000216885">
    <property type="component" value="Unassembled WGS sequence"/>
</dbReference>
<dbReference type="InterPro" id="IPR044151">
    <property type="entry name" value="ALDH_KGSADH"/>
</dbReference>
<dbReference type="EMBL" id="NEVQ01000013">
    <property type="protein sequence ID" value="OZI56673.1"/>
    <property type="molecule type" value="Genomic_DNA"/>
</dbReference>
<dbReference type="PANTHER" id="PTHR43353:SF3">
    <property type="entry name" value="ALDEHYDE DEHYDROGENASE-RELATED"/>
    <property type="match status" value="1"/>
</dbReference>
<dbReference type="RefSeq" id="WP_094838215.1">
    <property type="nucleotide sequence ID" value="NZ_NEVQ01000013.1"/>
</dbReference>
<accession>A0A261U743</accession>
<gene>
    <name evidence="3" type="ORF">CAL20_14805</name>
</gene>
<sequence length="530" mass="55770">MQITGEMLIGYACVRGSAGNQLAFNPALNTAIATPEFGLGTRADVDRAASLAASAFDVYRYLPLERRAAFLDAIADEIMALGDALIERAHAESGLPIARLTGERARTTGQLRMFANVVRAGLFLHATIDPAQPERQPMPRADIRLAKIPLGPVAVFGASNFPLAFSVAGGDTASALAAGAPVIVKAHSAHLGTSEMVGRAVQKAAKQQGMPEGVFSLLIGAGRDIGEALVAHPEIKAVGFTGSRQGGLALLHVANNRKEPIPVYAEMSSINPVFVLPHALAARSQALAQGFVDSLAMGAGQFCTNPGLVLAIDSPELQNFINAASQALSAKAAQTMLTPGIHAAYESARTQVEAVSGVERVASGVAADAQPNAAQAQLYVTDAQRLLQSETLQAEMFGPASIVIKAKDIAELLQVANRLEGQLTATLLLDDADHEIARTLLPVLERKCGRILANGFPTGVEVCHAMVHGGPFPATSNAMYTSVGASAIDRFLRPVCYQDLPDTLRPQAVQDSNELSLWRLVDGEMTREVL</sequence>
<dbReference type="Gene3D" id="3.40.309.10">
    <property type="entry name" value="Aldehyde Dehydrogenase, Chain A, domain 2"/>
    <property type="match status" value="1"/>
</dbReference>
<reference evidence="3 4" key="1">
    <citation type="submission" date="2017-05" db="EMBL/GenBank/DDBJ databases">
        <title>Complete and WGS of Bordetella genogroups.</title>
        <authorList>
            <person name="Spilker T."/>
            <person name="LiPuma J."/>
        </authorList>
    </citation>
    <scope>NUCLEOTIDE SEQUENCE [LARGE SCALE GENOMIC DNA]</scope>
    <source>
        <strain evidence="3 4">AU9919</strain>
    </source>
</reference>
<comment type="caution">
    <text evidence="3">The sequence shown here is derived from an EMBL/GenBank/DDBJ whole genome shotgun (WGS) entry which is preliminary data.</text>
</comment>
<evidence type="ECO:0000313" key="3">
    <source>
        <dbReference type="EMBL" id="OZI56673.1"/>
    </source>
</evidence>
<dbReference type="SUPFAM" id="SSF53720">
    <property type="entry name" value="ALDH-like"/>
    <property type="match status" value="1"/>
</dbReference>
<dbReference type="InterPro" id="IPR016163">
    <property type="entry name" value="Ald_DH_C"/>
</dbReference>
<evidence type="ECO:0000256" key="1">
    <source>
        <dbReference type="ARBA" id="ARBA00023002"/>
    </source>
</evidence>
<protein>
    <submittedName>
        <fullName evidence="3">Aldehyde dehydrogenase (NADP(+))</fullName>
    </submittedName>
</protein>
<dbReference type="GO" id="GO:0016620">
    <property type="term" value="F:oxidoreductase activity, acting on the aldehyde or oxo group of donors, NAD or NADP as acceptor"/>
    <property type="evidence" value="ECO:0007669"/>
    <property type="project" value="InterPro"/>
</dbReference>
<proteinExistence type="predicted"/>
<dbReference type="InterPro" id="IPR016162">
    <property type="entry name" value="Ald_DH_N"/>
</dbReference>
<dbReference type="Gene3D" id="3.40.605.10">
    <property type="entry name" value="Aldehyde Dehydrogenase, Chain A, domain 1"/>
    <property type="match status" value="1"/>
</dbReference>
<dbReference type="AlphaFoldDB" id="A0A261U743"/>
<keyword evidence="4" id="KW-1185">Reference proteome</keyword>
<dbReference type="PANTHER" id="PTHR43353">
    <property type="entry name" value="SUCCINATE-SEMIALDEHYDE DEHYDROGENASE, MITOCHONDRIAL"/>
    <property type="match status" value="1"/>
</dbReference>
<evidence type="ECO:0000313" key="4">
    <source>
        <dbReference type="Proteomes" id="UP000216885"/>
    </source>
</evidence>
<name>A0A261U743_9BORD</name>
<dbReference type="InterPro" id="IPR050740">
    <property type="entry name" value="Aldehyde_DH_Superfamily"/>
</dbReference>
<keyword evidence="1" id="KW-0560">Oxidoreductase</keyword>
<evidence type="ECO:0000259" key="2">
    <source>
        <dbReference type="Pfam" id="PF00171"/>
    </source>
</evidence>
<dbReference type="CDD" id="cd07129">
    <property type="entry name" value="ALDH_KGSADH"/>
    <property type="match status" value="1"/>
</dbReference>
<dbReference type="InterPro" id="IPR016161">
    <property type="entry name" value="Ald_DH/histidinol_DH"/>
</dbReference>
<organism evidence="3 4">
    <name type="scientific">Bordetella genomosp. 4</name>
    <dbReference type="NCBI Taxonomy" id="463044"/>
    <lineage>
        <taxon>Bacteria</taxon>
        <taxon>Pseudomonadati</taxon>
        <taxon>Pseudomonadota</taxon>
        <taxon>Betaproteobacteria</taxon>
        <taxon>Burkholderiales</taxon>
        <taxon>Alcaligenaceae</taxon>
        <taxon>Bordetella</taxon>
    </lineage>
</organism>
<dbReference type="Pfam" id="PF00171">
    <property type="entry name" value="Aldedh"/>
    <property type="match status" value="1"/>
</dbReference>
<dbReference type="InterPro" id="IPR015590">
    <property type="entry name" value="Aldehyde_DH_dom"/>
</dbReference>